<organism evidence="1 2">
    <name type="scientific">Komagataeibacter rhaeticus</name>
    <dbReference type="NCBI Taxonomy" id="215221"/>
    <lineage>
        <taxon>Bacteria</taxon>
        <taxon>Pseudomonadati</taxon>
        <taxon>Pseudomonadota</taxon>
        <taxon>Alphaproteobacteria</taxon>
        <taxon>Acetobacterales</taxon>
        <taxon>Acetobacteraceae</taxon>
        <taxon>Komagataeibacter</taxon>
    </lineage>
</organism>
<dbReference type="Proteomes" id="UP000502533">
    <property type="component" value="Chromosome"/>
</dbReference>
<reference evidence="1 2" key="1">
    <citation type="submission" date="2020-03" db="EMBL/GenBank/DDBJ databases">
        <title>Isolation of cellulose-producing strains, genome characterization and application of the synthesized cellulose films as an economical and sustainable material for piezoelectric sensor construction.</title>
        <authorList>
            <person name="Mangayil R.K."/>
        </authorList>
    </citation>
    <scope>NUCLEOTIDE SEQUENCE [LARGE SCALE GENOMIC DNA]</scope>
    <source>
        <strain evidence="1 2">ENS 9a1a</strain>
    </source>
</reference>
<evidence type="ECO:0000313" key="2">
    <source>
        <dbReference type="Proteomes" id="UP000502533"/>
    </source>
</evidence>
<accession>A0A858JEY6</accession>
<name>A0A858JEY6_9PROT</name>
<dbReference type="EMBL" id="CP050139">
    <property type="protein sequence ID" value="QIP35341.1"/>
    <property type="molecule type" value="Genomic_DNA"/>
</dbReference>
<protein>
    <submittedName>
        <fullName evidence="1">Uncharacterized protein</fullName>
    </submittedName>
</protein>
<dbReference type="KEGG" id="kre:GWK63_07575"/>
<dbReference type="AlphaFoldDB" id="A0A858JEY6"/>
<proteinExistence type="predicted"/>
<gene>
    <name evidence="1" type="ORF">GWK63_07575</name>
</gene>
<dbReference type="GeneID" id="85022010"/>
<evidence type="ECO:0000313" key="1">
    <source>
        <dbReference type="EMBL" id="QIP35341.1"/>
    </source>
</evidence>
<dbReference type="RefSeq" id="WP_156953843.1">
    <property type="nucleotide sequence ID" value="NZ_CALMTF010000103.1"/>
</dbReference>
<keyword evidence="2" id="KW-1185">Reference proteome</keyword>
<sequence length="52" mass="5824">MIEVAALVANGVPWSVAMDMPRVRRMAFLVAFGELAGGRYDWNARQWEDPDG</sequence>